<dbReference type="KEGG" id="scs:Sta7437_3626"/>
<sequence length="124" mass="14564">MTELDPNLRKKVKRLHQLTVYARWSLVIFSWLTLGTFGLWGLRAEIQRLLDYFTWAGLRYSLSYNLGSSLCLSICIGLTVSVLVWQSRNLIWGLPLRERYRLQQQVKQILASGSSHPLWKWINK</sequence>
<keyword evidence="3" id="KW-1185">Reference proteome</keyword>
<evidence type="ECO:0000256" key="1">
    <source>
        <dbReference type="SAM" id="Phobius"/>
    </source>
</evidence>
<keyword evidence="1" id="KW-1133">Transmembrane helix</keyword>
<evidence type="ECO:0000313" key="2">
    <source>
        <dbReference type="EMBL" id="AFZ37124.1"/>
    </source>
</evidence>
<dbReference type="STRING" id="111780.Sta7437_3626"/>
<dbReference type="EMBL" id="CP003653">
    <property type="protein sequence ID" value="AFZ37124.1"/>
    <property type="molecule type" value="Genomic_DNA"/>
</dbReference>
<organism evidence="2 3">
    <name type="scientific">Stanieria cyanosphaera (strain ATCC 29371 / PCC 7437)</name>
    <dbReference type="NCBI Taxonomy" id="111780"/>
    <lineage>
        <taxon>Bacteria</taxon>
        <taxon>Bacillati</taxon>
        <taxon>Cyanobacteriota</taxon>
        <taxon>Cyanophyceae</taxon>
        <taxon>Pleurocapsales</taxon>
        <taxon>Dermocarpellaceae</taxon>
        <taxon>Stanieria</taxon>
    </lineage>
</organism>
<dbReference type="Proteomes" id="UP000010473">
    <property type="component" value="Chromosome"/>
</dbReference>
<dbReference type="AlphaFoldDB" id="K9XYL8"/>
<accession>K9XYL8</accession>
<feature type="transmembrane region" description="Helical" evidence="1">
    <location>
        <begin position="21"/>
        <end position="42"/>
    </location>
</feature>
<reference evidence="3" key="1">
    <citation type="journal article" date="2013" name="Proc. Natl. Acad. Sci. U.S.A.">
        <title>Improving the coverage of the cyanobacterial phylum using diversity-driven genome sequencing.</title>
        <authorList>
            <person name="Shih P.M."/>
            <person name="Wu D."/>
            <person name="Latifi A."/>
            <person name="Axen S.D."/>
            <person name="Fewer D.P."/>
            <person name="Talla E."/>
            <person name="Calteau A."/>
            <person name="Cai F."/>
            <person name="Tandeau de Marsac N."/>
            <person name="Rippka R."/>
            <person name="Herdman M."/>
            <person name="Sivonen K."/>
            <person name="Coursin T."/>
            <person name="Laurent T."/>
            <person name="Goodwin L."/>
            <person name="Nolan M."/>
            <person name="Davenport K.W."/>
            <person name="Han C.S."/>
            <person name="Rubin E.M."/>
            <person name="Eisen J.A."/>
            <person name="Woyke T."/>
            <person name="Gugger M."/>
            <person name="Kerfeld C.A."/>
        </authorList>
    </citation>
    <scope>NUCLEOTIDE SEQUENCE [LARGE SCALE GENOMIC DNA]</scope>
    <source>
        <strain evidence="3">ATCC 29371 / PCC 7437</strain>
    </source>
</reference>
<feature type="transmembrane region" description="Helical" evidence="1">
    <location>
        <begin position="62"/>
        <end position="85"/>
    </location>
</feature>
<evidence type="ECO:0000313" key="3">
    <source>
        <dbReference type="Proteomes" id="UP000010473"/>
    </source>
</evidence>
<keyword evidence="1" id="KW-0472">Membrane</keyword>
<name>K9XYL8_STAC7</name>
<gene>
    <name evidence="2" type="ordered locus">Sta7437_3626</name>
</gene>
<dbReference type="OrthoDB" id="425848at2"/>
<protein>
    <submittedName>
        <fullName evidence="2">Uncharacterized protein</fullName>
    </submittedName>
</protein>
<dbReference type="HOGENOM" id="CLU_126044_1_0_3"/>
<dbReference type="RefSeq" id="WP_015194785.1">
    <property type="nucleotide sequence ID" value="NC_019748.1"/>
</dbReference>
<dbReference type="eggNOG" id="ENOG5031BER">
    <property type="taxonomic scope" value="Bacteria"/>
</dbReference>
<keyword evidence="1" id="KW-0812">Transmembrane</keyword>
<proteinExistence type="predicted"/>